<accession>A0ABS9TC42</accession>
<gene>
    <name evidence="1" type="ORF">MMF94_10540</name>
</gene>
<evidence type="ECO:0008006" key="3">
    <source>
        <dbReference type="Google" id="ProtNLM"/>
    </source>
</evidence>
<dbReference type="Proteomes" id="UP001299970">
    <property type="component" value="Unassembled WGS sequence"/>
</dbReference>
<name>A0ABS9TC42_9PSEU</name>
<reference evidence="1 2" key="1">
    <citation type="submission" date="2022-03" db="EMBL/GenBank/DDBJ databases">
        <title>Pseudonocardia alaer sp. nov., a novel actinomycete isolated from reed forest soil.</title>
        <authorList>
            <person name="Wang L."/>
        </authorList>
    </citation>
    <scope>NUCLEOTIDE SEQUENCE [LARGE SCALE GENOMIC DNA]</scope>
    <source>
        <strain evidence="1 2">Y-16303</strain>
    </source>
</reference>
<proteinExistence type="predicted"/>
<dbReference type="RefSeq" id="WP_241036155.1">
    <property type="nucleotide sequence ID" value="NZ_BAAAJF010000020.1"/>
</dbReference>
<evidence type="ECO:0000313" key="1">
    <source>
        <dbReference type="EMBL" id="MCH6166120.1"/>
    </source>
</evidence>
<evidence type="ECO:0000313" key="2">
    <source>
        <dbReference type="Proteomes" id="UP001299970"/>
    </source>
</evidence>
<protein>
    <recommendedName>
        <fullName evidence="3">Zinc-finger domain-containing protein</fullName>
    </recommendedName>
</protein>
<dbReference type="EMBL" id="JAKXMK010000008">
    <property type="protein sequence ID" value="MCH6166120.1"/>
    <property type="molecule type" value="Genomic_DNA"/>
</dbReference>
<organism evidence="1 2">
    <name type="scientific">Pseudonocardia alaniniphila</name>
    <dbReference type="NCBI Taxonomy" id="75291"/>
    <lineage>
        <taxon>Bacteria</taxon>
        <taxon>Bacillati</taxon>
        <taxon>Actinomycetota</taxon>
        <taxon>Actinomycetes</taxon>
        <taxon>Pseudonocardiales</taxon>
        <taxon>Pseudonocardiaceae</taxon>
        <taxon>Pseudonocardia</taxon>
    </lineage>
</organism>
<sequence>MHPHRLQQLVASVPDNITSEQRARLLAHVQTSDGCRARAARVRHELSQALDGGDCGVDRALDLACELDTLDRVQERVDGWLGVLVDELTHTPRVVRYDDGVPA</sequence>
<keyword evidence="2" id="KW-1185">Reference proteome</keyword>
<comment type="caution">
    <text evidence="1">The sequence shown here is derived from an EMBL/GenBank/DDBJ whole genome shotgun (WGS) entry which is preliminary data.</text>
</comment>